<organism evidence="1 2">
    <name type="scientific">Paenibacillus lycopersici</name>
    <dbReference type="NCBI Taxonomy" id="2704462"/>
    <lineage>
        <taxon>Bacteria</taxon>
        <taxon>Bacillati</taxon>
        <taxon>Bacillota</taxon>
        <taxon>Bacilli</taxon>
        <taxon>Bacillales</taxon>
        <taxon>Paenibacillaceae</taxon>
        <taxon>Paenibacillus</taxon>
    </lineage>
</organism>
<accession>A0A6C0FZ91</accession>
<evidence type="ECO:0000313" key="2">
    <source>
        <dbReference type="Proteomes" id="UP000476064"/>
    </source>
</evidence>
<dbReference type="EMBL" id="CP048209">
    <property type="protein sequence ID" value="QHT61967.1"/>
    <property type="molecule type" value="Genomic_DNA"/>
</dbReference>
<gene>
    <name evidence="1" type="ORF">GXP70_19605</name>
</gene>
<sequence>MPAAYGAATLVPVAGIHAPLPVFGSVTKIGSPSRSAVGEPAAATIEGPTTSGSMRYFPLSAFPSMTAAAAD</sequence>
<dbReference type="RefSeq" id="WP_162358404.1">
    <property type="nucleotide sequence ID" value="NZ_CP048209.1"/>
</dbReference>
<name>A0A6C0FZ91_9BACL</name>
<keyword evidence="2" id="KW-1185">Reference proteome</keyword>
<evidence type="ECO:0000313" key="1">
    <source>
        <dbReference type="EMBL" id="QHT61967.1"/>
    </source>
</evidence>
<reference evidence="1 2" key="1">
    <citation type="submission" date="2020-01" db="EMBL/GenBank/DDBJ databases">
        <title>Paenibacillus sp. nov., isolated from tomato rhizosphere.</title>
        <authorList>
            <person name="Weon H.-Y."/>
            <person name="Lee S.A."/>
        </authorList>
    </citation>
    <scope>NUCLEOTIDE SEQUENCE [LARGE SCALE GENOMIC DNA]</scope>
    <source>
        <strain evidence="1 2">12200R-189</strain>
    </source>
</reference>
<dbReference type="KEGG" id="plyc:GXP70_19605"/>
<dbReference type="AlphaFoldDB" id="A0A6C0FZ91"/>
<dbReference type="Proteomes" id="UP000476064">
    <property type="component" value="Chromosome"/>
</dbReference>
<proteinExistence type="predicted"/>
<protein>
    <submittedName>
        <fullName evidence="1">Uncharacterized protein</fullName>
    </submittedName>
</protein>